<dbReference type="PANTHER" id="PTHR24002">
    <property type="entry name" value="SOLUTE CARRIER FAMILY 22 MEMBER 18"/>
    <property type="match status" value="1"/>
</dbReference>
<name>A0A9D3MJR2_ANGAN</name>
<dbReference type="FunFam" id="1.20.1250.20:FF:000297">
    <property type="entry name" value="Solute carrier family 22 member 18"/>
    <property type="match status" value="1"/>
</dbReference>
<feature type="transmembrane region" description="Helical" evidence="8">
    <location>
        <begin position="297"/>
        <end position="314"/>
    </location>
</feature>
<feature type="transmembrane region" description="Helical" evidence="8">
    <location>
        <begin position="270"/>
        <end position="290"/>
    </location>
</feature>
<keyword evidence="5 8" id="KW-0472">Membrane</keyword>
<evidence type="ECO:0000256" key="7">
    <source>
        <dbReference type="ARBA" id="ARBA00093348"/>
    </source>
</evidence>
<evidence type="ECO:0000256" key="6">
    <source>
        <dbReference type="ARBA" id="ARBA00078639"/>
    </source>
</evidence>
<evidence type="ECO:0000256" key="2">
    <source>
        <dbReference type="ARBA" id="ARBA00022475"/>
    </source>
</evidence>
<evidence type="ECO:0000256" key="4">
    <source>
        <dbReference type="ARBA" id="ARBA00022989"/>
    </source>
</evidence>
<evidence type="ECO:0000259" key="9">
    <source>
        <dbReference type="PROSITE" id="PS50850"/>
    </source>
</evidence>
<reference evidence="10" key="1">
    <citation type="submission" date="2021-01" db="EMBL/GenBank/DDBJ databases">
        <title>A chromosome-scale assembly of European eel, Anguilla anguilla.</title>
        <authorList>
            <person name="Henkel C."/>
            <person name="Jong-Raadsen S.A."/>
            <person name="Dufour S."/>
            <person name="Weltzien F.-A."/>
            <person name="Palstra A.P."/>
            <person name="Pelster B."/>
            <person name="Spaink H.P."/>
            <person name="Van Den Thillart G.E."/>
            <person name="Jansen H."/>
            <person name="Zahm M."/>
            <person name="Klopp C."/>
            <person name="Cedric C."/>
            <person name="Louis A."/>
            <person name="Berthelot C."/>
            <person name="Parey E."/>
            <person name="Roest Crollius H."/>
            <person name="Montfort J."/>
            <person name="Robinson-Rechavi M."/>
            <person name="Bucao C."/>
            <person name="Bouchez O."/>
            <person name="Gislard M."/>
            <person name="Lluch J."/>
            <person name="Milhes M."/>
            <person name="Lampietro C."/>
            <person name="Lopez Roques C."/>
            <person name="Donnadieu C."/>
            <person name="Braasch I."/>
            <person name="Desvignes T."/>
            <person name="Postlethwait J."/>
            <person name="Bobe J."/>
            <person name="Guiguen Y."/>
            <person name="Dirks R."/>
        </authorList>
    </citation>
    <scope>NUCLEOTIDE SEQUENCE</scope>
    <source>
        <strain evidence="10">Tag_6206</strain>
        <tissue evidence="10">Liver</tissue>
    </source>
</reference>
<dbReference type="InterPro" id="IPR036259">
    <property type="entry name" value="MFS_trans_sf"/>
</dbReference>
<dbReference type="PANTHER" id="PTHR24002:SF3">
    <property type="entry name" value="SOLUTE CARRIER FAMILY 22 MEMBER 18"/>
    <property type="match status" value="1"/>
</dbReference>
<dbReference type="GO" id="GO:0005635">
    <property type="term" value="C:nuclear envelope"/>
    <property type="evidence" value="ECO:0007669"/>
    <property type="project" value="TreeGrafter"/>
</dbReference>
<feature type="transmembrane region" description="Helical" evidence="8">
    <location>
        <begin position="320"/>
        <end position="340"/>
    </location>
</feature>
<dbReference type="InterPro" id="IPR011701">
    <property type="entry name" value="MFS"/>
</dbReference>
<comment type="function">
    <text evidence="7">May act as a transporter of organic cations based on a proton efflux antiport mechanism. May play a role in the transport of chloroquine and quinidine-related compounds in kidney. Plays a role in the regulation of lipid metabolism.</text>
</comment>
<feature type="domain" description="Major facilitator superfamily (MFS) profile" evidence="9">
    <location>
        <begin position="20"/>
        <end position="410"/>
    </location>
</feature>
<organism evidence="10 11">
    <name type="scientific">Anguilla anguilla</name>
    <name type="common">European freshwater eel</name>
    <name type="synonym">Muraena anguilla</name>
    <dbReference type="NCBI Taxonomy" id="7936"/>
    <lineage>
        <taxon>Eukaryota</taxon>
        <taxon>Metazoa</taxon>
        <taxon>Chordata</taxon>
        <taxon>Craniata</taxon>
        <taxon>Vertebrata</taxon>
        <taxon>Euteleostomi</taxon>
        <taxon>Actinopterygii</taxon>
        <taxon>Neopterygii</taxon>
        <taxon>Teleostei</taxon>
        <taxon>Anguilliformes</taxon>
        <taxon>Anguillidae</taxon>
        <taxon>Anguilla</taxon>
    </lineage>
</organism>
<dbReference type="AlphaFoldDB" id="A0A9D3MJR2"/>
<dbReference type="Gene3D" id="1.20.1250.20">
    <property type="entry name" value="MFS general substrate transporter like domains"/>
    <property type="match status" value="1"/>
</dbReference>
<dbReference type="SUPFAM" id="SSF103473">
    <property type="entry name" value="MFS general substrate transporter"/>
    <property type="match status" value="1"/>
</dbReference>
<feature type="transmembrane region" description="Helical" evidence="8">
    <location>
        <begin position="23"/>
        <end position="44"/>
    </location>
</feature>
<dbReference type="PROSITE" id="PS50850">
    <property type="entry name" value="MFS"/>
    <property type="match status" value="1"/>
</dbReference>
<keyword evidence="3 8" id="KW-0812">Transmembrane</keyword>
<dbReference type="PRINTS" id="PR01035">
    <property type="entry name" value="TCRTETA"/>
</dbReference>
<feature type="transmembrane region" description="Helical" evidence="8">
    <location>
        <begin position="89"/>
        <end position="107"/>
    </location>
</feature>
<evidence type="ECO:0000256" key="8">
    <source>
        <dbReference type="SAM" id="Phobius"/>
    </source>
</evidence>
<comment type="caution">
    <text evidence="10">The sequence shown here is derived from an EMBL/GenBank/DDBJ whole genome shotgun (WGS) entry which is preliminary data.</text>
</comment>
<evidence type="ECO:0000256" key="1">
    <source>
        <dbReference type="ARBA" id="ARBA00004424"/>
    </source>
</evidence>
<evidence type="ECO:0000313" key="10">
    <source>
        <dbReference type="EMBL" id="KAG5849216.1"/>
    </source>
</evidence>
<dbReference type="EMBL" id="JAFIRN010000005">
    <property type="protein sequence ID" value="KAG5849216.1"/>
    <property type="molecule type" value="Genomic_DNA"/>
</dbReference>
<accession>A0A9D3MJR2</accession>
<proteinExistence type="predicted"/>
<comment type="subcellular location">
    <subcellularLocation>
        <location evidence="1">Apical cell membrane</location>
        <topology evidence="1">Multi-pass membrane protein</topology>
    </subcellularLocation>
</comment>
<evidence type="ECO:0000256" key="3">
    <source>
        <dbReference type="ARBA" id="ARBA00022692"/>
    </source>
</evidence>
<evidence type="ECO:0000256" key="5">
    <source>
        <dbReference type="ARBA" id="ARBA00023136"/>
    </source>
</evidence>
<dbReference type="InterPro" id="IPR001958">
    <property type="entry name" value="Tet-R_TetA/multi-R_MdtG-like"/>
</dbReference>
<dbReference type="CDD" id="cd17331">
    <property type="entry name" value="MFS_SLC22A18"/>
    <property type="match status" value="1"/>
</dbReference>
<dbReference type="GO" id="GO:0022857">
    <property type="term" value="F:transmembrane transporter activity"/>
    <property type="evidence" value="ECO:0007669"/>
    <property type="project" value="InterPro"/>
</dbReference>
<gene>
    <name evidence="10" type="ORF">ANANG_G00107610</name>
</gene>
<dbReference type="GO" id="GO:0016324">
    <property type="term" value="C:apical plasma membrane"/>
    <property type="evidence" value="ECO:0007669"/>
    <property type="project" value="UniProtKB-SubCell"/>
</dbReference>
<sequence length="416" mass="44899">MPGQETNSQAVPDPRTAANARRIIFITYIIAMVDITCIFLQISVTPYLAKRLGFDTIWFGYLQTMVGIIQLFGGPLYGRFGDLFGARAAFTLSSVASIVFYVLLGLANSMPMLFIQKLPTVFMHTLSGAQMVVADLTEPDQRADSLAKLGLCFAIGMIAGSSLGGTLSTRYGDTVTAGVAACGCFINLLLVLNFIPKHTKKQSNQDPAPKPGTTASVFNLGQITRLVRFPGVMRIFTIKIVSGLPGGIFQTMFSIIAMNFFQLQAEQTGYLMAYFGVVQMVVQGGVIGWLTRRYSESSLLLLTIGITSLVGLAQALMSNVFQFCIIIVPMMFSLSVFNVITDSMLTKSVPSSDTGTMLGLCASEMSLVRTIGPTIGGFLYQNYGVASFGFVQFAVNVGVFLYMLGSNVGRAETHNN</sequence>
<feature type="transmembrane region" description="Helical" evidence="8">
    <location>
        <begin position="175"/>
        <end position="195"/>
    </location>
</feature>
<keyword evidence="11" id="KW-1185">Reference proteome</keyword>
<keyword evidence="4 8" id="KW-1133">Transmembrane helix</keyword>
<feature type="transmembrane region" description="Helical" evidence="8">
    <location>
        <begin position="235"/>
        <end position="258"/>
    </location>
</feature>
<feature type="transmembrane region" description="Helical" evidence="8">
    <location>
        <begin position="56"/>
        <end position="77"/>
    </location>
</feature>
<protein>
    <recommendedName>
        <fullName evidence="6">Organic cation transporter-like protein 2</fullName>
    </recommendedName>
</protein>
<evidence type="ECO:0000313" key="11">
    <source>
        <dbReference type="Proteomes" id="UP001044222"/>
    </source>
</evidence>
<dbReference type="Proteomes" id="UP001044222">
    <property type="component" value="Unassembled WGS sequence"/>
</dbReference>
<keyword evidence="2" id="KW-1003">Cell membrane</keyword>
<dbReference type="Pfam" id="PF07690">
    <property type="entry name" value="MFS_1"/>
    <property type="match status" value="1"/>
</dbReference>
<dbReference type="InterPro" id="IPR020846">
    <property type="entry name" value="MFS_dom"/>
</dbReference>